<dbReference type="GO" id="GO:0005737">
    <property type="term" value="C:cytoplasm"/>
    <property type="evidence" value="ECO:0007669"/>
    <property type="project" value="TreeGrafter"/>
</dbReference>
<dbReference type="PROSITE" id="PS00107">
    <property type="entry name" value="PROTEIN_KINASE_ATP"/>
    <property type="match status" value="1"/>
</dbReference>
<dbReference type="eggNOG" id="KOG0583">
    <property type="taxonomic scope" value="Eukaryota"/>
</dbReference>
<dbReference type="Proteomes" id="UP000008983">
    <property type="component" value="Unassembled WGS sequence"/>
</dbReference>
<evidence type="ECO:0000256" key="3">
    <source>
        <dbReference type="ARBA" id="ARBA00022840"/>
    </source>
</evidence>
<dbReference type="GO" id="GO:0035556">
    <property type="term" value="P:intracellular signal transduction"/>
    <property type="evidence" value="ECO:0007669"/>
    <property type="project" value="TreeGrafter"/>
</dbReference>
<evidence type="ECO:0000256" key="2">
    <source>
        <dbReference type="ARBA" id="ARBA00022741"/>
    </source>
</evidence>
<gene>
    <name evidence="8" type="ORF">IMG5_063060</name>
</gene>
<dbReference type="GO" id="GO:0004683">
    <property type="term" value="F:calcium/calmodulin-dependent protein kinase activity"/>
    <property type="evidence" value="ECO:0007669"/>
    <property type="project" value="UniProtKB-EC"/>
</dbReference>
<feature type="domain" description="Protein kinase" evidence="7">
    <location>
        <begin position="102"/>
        <end position="390"/>
    </location>
</feature>
<keyword evidence="8" id="KW-0808">Transferase</keyword>
<sequence>MIYIQKELKQEKDKIIRIFLNDDTEISENKHCKILLKKGSKFLDIQEKLRRGLNFYIKKFLRLYTNEGIEIYEQDLQFLQDGIMLLASDGQEYNSSKSFSEYKKLKVLGQGGFGKVILGEHRFTKQKVAIKIVDTNLISNASDIDMVFREAELLKSLKHKNIVTIYNCYTLKTMQVVYIMEHLSGGELLEYVQKKGRLCEIEAREFFSQIVEGIRYCHSENLVHRDLKLENILLKSIDDKCIKIIDFGISGMGNTNHQKINIGSLRYMSPEVLQNKIKHIQPSIDIWSLGVILYGLLCGYLPFNDYVFQKNIQYQKFQKQRLQKQQGDIRLQINKDYGGIYVPNQIGYIKYTAGTNLRDINHRRIFYSPIKKNQNDITKEKINDKQNQSA</sequence>
<dbReference type="OMA" id="ERYYLAM"/>
<dbReference type="Pfam" id="PF00069">
    <property type="entry name" value="Pkinase"/>
    <property type="match status" value="1"/>
</dbReference>
<dbReference type="AlphaFoldDB" id="G0QP08"/>
<keyword evidence="6" id="KW-0812">Transmembrane</keyword>
<keyword evidence="9" id="KW-1185">Reference proteome</keyword>
<comment type="similarity">
    <text evidence="5">Belongs to the protein kinase superfamily.</text>
</comment>
<proteinExistence type="inferred from homology"/>
<dbReference type="InterPro" id="IPR008271">
    <property type="entry name" value="Ser/Thr_kinase_AS"/>
</dbReference>
<dbReference type="PANTHER" id="PTHR24346">
    <property type="entry name" value="MAP/MICROTUBULE AFFINITY-REGULATING KINASE"/>
    <property type="match status" value="1"/>
</dbReference>
<dbReference type="PROSITE" id="PS00108">
    <property type="entry name" value="PROTEIN_KINASE_ST"/>
    <property type="match status" value="1"/>
</dbReference>
<dbReference type="FunFam" id="1.10.510.10:FF:000571">
    <property type="entry name" value="Maternal embryonic leucine zipper kinase"/>
    <property type="match status" value="1"/>
</dbReference>
<dbReference type="STRING" id="857967.G0QP08"/>
<evidence type="ECO:0000256" key="5">
    <source>
        <dbReference type="RuleBase" id="RU000304"/>
    </source>
</evidence>
<protein>
    <submittedName>
        <fullName evidence="8">Protein kinase domain protein</fullName>
        <ecNumber evidence="8">2.7.11.17</ecNumber>
    </submittedName>
</protein>
<keyword evidence="5" id="KW-0723">Serine/threonine-protein kinase</keyword>
<keyword evidence="6" id="KW-1133">Transmembrane helix</keyword>
<evidence type="ECO:0000313" key="9">
    <source>
        <dbReference type="Proteomes" id="UP000008983"/>
    </source>
</evidence>
<dbReference type="SMART" id="SM00220">
    <property type="entry name" value="S_TKc"/>
    <property type="match status" value="1"/>
</dbReference>
<dbReference type="EC" id="2.7.11.17" evidence="8"/>
<dbReference type="RefSeq" id="XP_004037037.1">
    <property type="nucleotide sequence ID" value="XM_004036989.1"/>
</dbReference>
<dbReference type="PROSITE" id="PS50011">
    <property type="entry name" value="PROTEIN_KINASE_DOM"/>
    <property type="match status" value="1"/>
</dbReference>
<comment type="subunit">
    <text evidence="1">Monomer.</text>
</comment>
<dbReference type="SUPFAM" id="SSF56112">
    <property type="entry name" value="Protein kinase-like (PK-like)"/>
    <property type="match status" value="1"/>
</dbReference>
<dbReference type="GeneID" id="14909225"/>
<feature type="binding site" evidence="4">
    <location>
        <position position="131"/>
    </location>
    <ligand>
        <name>ATP</name>
        <dbReference type="ChEBI" id="CHEBI:30616"/>
    </ligand>
</feature>
<keyword evidence="8" id="KW-0418">Kinase</keyword>
<dbReference type="GO" id="GO:0005524">
    <property type="term" value="F:ATP binding"/>
    <property type="evidence" value="ECO:0007669"/>
    <property type="project" value="UniProtKB-UniRule"/>
</dbReference>
<dbReference type="InterPro" id="IPR011009">
    <property type="entry name" value="Kinase-like_dom_sf"/>
</dbReference>
<name>G0QP08_ICHMU</name>
<dbReference type="PANTHER" id="PTHR24346:SF30">
    <property type="entry name" value="MATERNAL EMBRYONIC LEUCINE ZIPPER KINASE"/>
    <property type="match status" value="1"/>
</dbReference>
<evidence type="ECO:0000256" key="6">
    <source>
        <dbReference type="SAM" id="Phobius"/>
    </source>
</evidence>
<feature type="transmembrane region" description="Helical" evidence="6">
    <location>
        <begin position="284"/>
        <end position="303"/>
    </location>
</feature>
<dbReference type="InParanoid" id="G0QP08"/>
<evidence type="ECO:0000259" key="7">
    <source>
        <dbReference type="PROSITE" id="PS50011"/>
    </source>
</evidence>
<evidence type="ECO:0000313" key="8">
    <source>
        <dbReference type="EMBL" id="EGR33051.1"/>
    </source>
</evidence>
<keyword evidence="6" id="KW-0472">Membrane</keyword>
<organism evidence="8 9">
    <name type="scientific">Ichthyophthirius multifiliis</name>
    <name type="common">White spot disease agent</name>
    <name type="synonym">Ich</name>
    <dbReference type="NCBI Taxonomy" id="5932"/>
    <lineage>
        <taxon>Eukaryota</taxon>
        <taxon>Sar</taxon>
        <taxon>Alveolata</taxon>
        <taxon>Ciliophora</taxon>
        <taxon>Intramacronucleata</taxon>
        <taxon>Oligohymenophorea</taxon>
        <taxon>Hymenostomatida</taxon>
        <taxon>Ophryoglenina</taxon>
        <taxon>Ichthyophthirius</taxon>
    </lineage>
</organism>
<evidence type="ECO:0000256" key="4">
    <source>
        <dbReference type="PROSITE-ProRule" id="PRU10141"/>
    </source>
</evidence>
<keyword evidence="3 4" id="KW-0067">ATP-binding</keyword>
<accession>G0QP08</accession>
<dbReference type="Gene3D" id="1.10.510.10">
    <property type="entry name" value="Transferase(Phosphotransferase) domain 1"/>
    <property type="match status" value="1"/>
</dbReference>
<dbReference type="InterPro" id="IPR017441">
    <property type="entry name" value="Protein_kinase_ATP_BS"/>
</dbReference>
<keyword evidence="2 4" id="KW-0547">Nucleotide-binding</keyword>
<dbReference type="OrthoDB" id="10252354at2759"/>
<dbReference type="EMBL" id="GL983517">
    <property type="protein sequence ID" value="EGR33051.1"/>
    <property type="molecule type" value="Genomic_DNA"/>
</dbReference>
<evidence type="ECO:0000256" key="1">
    <source>
        <dbReference type="ARBA" id="ARBA00011245"/>
    </source>
</evidence>
<reference evidence="8 9" key="1">
    <citation type="submission" date="2011-07" db="EMBL/GenBank/DDBJ databases">
        <authorList>
            <person name="Coyne R."/>
            <person name="Brami D."/>
            <person name="Johnson J."/>
            <person name="Hostetler J."/>
            <person name="Hannick L."/>
            <person name="Clark T."/>
            <person name="Cassidy-Hanley D."/>
            <person name="Inman J."/>
        </authorList>
    </citation>
    <scope>NUCLEOTIDE SEQUENCE [LARGE SCALE GENOMIC DNA]</scope>
    <source>
        <strain evidence="8 9">G5</strain>
    </source>
</reference>
<dbReference type="InterPro" id="IPR000719">
    <property type="entry name" value="Prot_kinase_dom"/>
</dbReference>